<dbReference type="Pfam" id="PF13532">
    <property type="entry name" value="2OG-FeII_Oxy_2"/>
    <property type="match status" value="1"/>
</dbReference>
<dbReference type="Gene3D" id="2.60.120.590">
    <property type="entry name" value="Alpha-ketoglutarate-dependent dioxygenase AlkB-like"/>
    <property type="match status" value="1"/>
</dbReference>
<feature type="domain" description="Alpha-ketoglutarate-dependent dioxygenase AlkB-like" evidence="1">
    <location>
        <begin position="109"/>
        <end position="191"/>
    </location>
</feature>
<reference evidence="2" key="1">
    <citation type="submission" date="2021-01" db="EMBL/GenBank/DDBJ databases">
        <authorList>
            <person name="Corre E."/>
            <person name="Pelletier E."/>
            <person name="Niang G."/>
            <person name="Scheremetjew M."/>
            <person name="Finn R."/>
            <person name="Kale V."/>
            <person name="Holt S."/>
            <person name="Cochrane G."/>
            <person name="Meng A."/>
            <person name="Brown T."/>
            <person name="Cohen L."/>
        </authorList>
    </citation>
    <scope>NUCLEOTIDE SEQUENCE</scope>
    <source>
        <strain evidence="2">NIES-381</strain>
    </source>
</reference>
<name>A0A7S1NCH2_9EUGL</name>
<organism evidence="2">
    <name type="scientific">Eutreptiella gymnastica</name>
    <dbReference type="NCBI Taxonomy" id="73025"/>
    <lineage>
        <taxon>Eukaryota</taxon>
        <taxon>Discoba</taxon>
        <taxon>Euglenozoa</taxon>
        <taxon>Euglenida</taxon>
        <taxon>Spirocuta</taxon>
        <taxon>Euglenophyceae</taxon>
        <taxon>Eutreptiales</taxon>
        <taxon>Eutreptiaceae</taxon>
        <taxon>Eutreptiella</taxon>
    </lineage>
</organism>
<proteinExistence type="predicted"/>
<evidence type="ECO:0000259" key="1">
    <source>
        <dbReference type="Pfam" id="PF13532"/>
    </source>
</evidence>
<dbReference type="SUPFAM" id="SSF51197">
    <property type="entry name" value="Clavaminate synthase-like"/>
    <property type="match status" value="1"/>
</dbReference>
<dbReference type="AlphaFoldDB" id="A0A7S1NCH2"/>
<dbReference type="InterPro" id="IPR037151">
    <property type="entry name" value="AlkB-like_sf"/>
</dbReference>
<protein>
    <recommendedName>
        <fullName evidence="1">Alpha-ketoglutarate-dependent dioxygenase AlkB-like domain-containing protein</fullName>
    </recommendedName>
</protein>
<sequence length="225" mass="25123">MPDTTAAVEVLLEDRHCYLIRNCLSLSEQTSIYQDILCRSKDTDNRSKSCMHPTPKTIIFDGNQSSLKFSGDNTYNTLIVQNANGILRKEAQNKSQNGMLSKIMTTSCGTDTKMSIGVIRYHVPDGKFPEHVDHCNDNSWVYLLSLGCSATFVVKGPHSEKQMFQFNSGDVLVFDPSSDAAIVHGVNSIDGSINGDDLPSDCPEDFLQYRFGVQCRVKMQTQKYF</sequence>
<dbReference type="InterPro" id="IPR027450">
    <property type="entry name" value="AlkB-like"/>
</dbReference>
<gene>
    <name evidence="2" type="ORF">EGYM00392_LOCUS23093</name>
</gene>
<evidence type="ECO:0000313" key="2">
    <source>
        <dbReference type="EMBL" id="CAD9011992.1"/>
    </source>
</evidence>
<dbReference type="EMBL" id="HBGA01062234">
    <property type="protein sequence ID" value="CAD9011992.1"/>
    <property type="molecule type" value="Transcribed_RNA"/>
</dbReference>
<accession>A0A7S1NCH2</accession>